<dbReference type="Proteomes" id="UP000515703">
    <property type="component" value="Chromosome"/>
</dbReference>
<dbReference type="AlphaFoldDB" id="A0A7I8DPA3"/>
<protein>
    <submittedName>
        <fullName evidence="1">Uncharacterized protein</fullName>
    </submittedName>
</protein>
<name>A0A7I8DPA3_9FIRM</name>
<gene>
    <name evidence="1" type="ORF">bsdcttw_25980</name>
</gene>
<dbReference type="Pfam" id="PF12993">
    <property type="entry name" value="DUF3877"/>
    <property type="match status" value="1"/>
</dbReference>
<sequence>MHEKIEDRPFLKEFIKAISEQDQTLSEILSIFHRYSDCVICNKMDNGEFDYLIYFSDGLPDAYMYCLKFENCCHLL</sequence>
<dbReference type="InterPro" id="IPR024539">
    <property type="entry name" value="DUF3877"/>
</dbReference>
<organism evidence="1 2">
    <name type="scientific">Anaerocolumna chitinilytica</name>
    <dbReference type="NCBI Taxonomy" id="1727145"/>
    <lineage>
        <taxon>Bacteria</taxon>
        <taxon>Bacillati</taxon>
        <taxon>Bacillota</taxon>
        <taxon>Clostridia</taxon>
        <taxon>Lachnospirales</taxon>
        <taxon>Lachnospiraceae</taxon>
        <taxon>Anaerocolumna</taxon>
    </lineage>
</organism>
<dbReference type="KEGG" id="acht:bsdcttw_25980"/>
<proteinExistence type="predicted"/>
<reference evidence="1 2" key="1">
    <citation type="submission" date="2020-08" db="EMBL/GenBank/DDBJ databases">
        <title>Draft genome sequencing of an Anaerocolumna strain isolated from anoxic soil subjected to BSD treatment.</title>
        <authorList>
            <person name="Uek A."/>
            <person name="Tonouchi A."/>
        </authorList>
    </citation>
    <scope>NUCLEOTIDE SEQUENCE [LARGE SCALE GENOMIC DNA]</scope>
    <source>
        <strain evidence="1 2">CTTW</strain>
    </source>
</reference>
<reference evidence="1 2" key="2">
    <citation type="submission" date="2020-08" db="EMBL/GenBank/DDBJ databases">
        <authorList>
            <person name="Ueki A."/>
            <person name="Tonouchi A."/>
        </authorList>
    </citation>
    <scope>NUCLEOTIDE SEQUENCE [LARGE SCALE GENOMIC DNA]</scope>
    <source>
        <strain evidence="1 2">CTTW</strain>
    </source>
</reference>
<dbReference type="EMBL" id="AP023368">
    <property type="protein sequence ID" value="BCJ99557.1"/>
    <property type="molecule type" value="Genomic_DNA"/>
</dbReference>
<keyword evidence="2" id="KW-1185">Reference proteome</keyword>
<accession>A0A7I8DPA3</accession>
<evidence type="ECO:0000313" key="1">
    <source>
        <dbReference type="EMBL" id="BCJ99557.1"/>
    </source>
</evidence>
<evidence type="ECO:0000313" key="2">
    <source>
        <dbReference type="Proteomes" id="UP000515703"/>
    </source>
</evidence>